<name>A0ABR7E539_9BACT</name>
<dbReference type="RefSeq" id="WP_186960179.1">
    <property type="nucleotide sequence ID" value="NZ_JACOOI010000016.1"/>
</dbReference>
<accession>A0ABR7E539</accession>
<dbReference type="EMBL" id="JACOOI010000016">
    <property type="protein sequence ID" value="MBC5644278.1"/>
    <property type="molecule type" value="Genomic_DNA"/>
</dbReference>
<protein>
    <submittedName>
        <fullName evidence="1">Uncharacterized protein</fullName>
    </submittedName>
</protein>
<evidence type="ECO:0000313" key="2">
    <source>
        <dbReference type="Proteomes" id="UP000644010"/>
    </source>
</evidence>
<sequence length="139" mass="15728">MVSEIFELMSIREQISNLSVRESELVKPKLSDLSLIPYLHNYFIEAFGMGNTRKLGAIQRKKFVFIIVLLYSPSTLAGGCLNRGVRDGLAHALKLNAPSAVSRICSDLIFSYQHYRDFRLDVDNKIALMEGKLRSDGYL</sequence>
<proteinExistence type="predicted"/>
<keyword evidence="2" id="KW-1185">Reference proteome</keyword>
<dbReference type="Proteomes" id="UP000644010">
    <property type="component" value="Unassembled WGS sequence"/>
</dbReference>
<comment type="caution">
    <text evidence="1">The sequence shown here is derived from an EMBL/GenBank/DDBJ whole genome shotgun (WGS) entry which is preliminary data.</text>
</comment>
<gene>
    <name evidence="1" type="ORF">H8S77_15460</name>
</gene>
<organism evidence="1 2">
    <name type="scientific">Parabacteroides segnis</name>
    <dbReference type="NCBI Taxonomy" id="2763058"/>
    <lineage>
        <taxon>Bacteria</taxon>
        <taxon>Pseudomonadati</taxon>
        <taxon>Bacteroidota</taxon>
        <taxon>Bacteroidia</taxon>
        <taxon>Bacteroidales</taxon>
        <taxon>Tannerellaceae</taxon>
        <taxon>Parabacteroides</taxon>
    </lineage>
</organism>
<reference evidence="1 2" key="1">
    <citation type="submission" date="2020-08" db="EMBL/GenBank/DDBJ databases">
        <title>Genome public.</title>
        <authorList>
            <person name="Liu C."/>
            <person name="Sun Q."/>
        </authorList>
    </citation>
    <scope>NUCLEOTIDE SEQUENCE [LARGE SCALE GENOMIC DNA]</scope>
    <source>
        <strain evidence="1 2">BX2</strain>
    </source>
</reference>
<evidence type="ECO:0000313" key="1">
    <source>
        <dbReference type="EMBL" id="MBC5644278.1"/>
    </source>
</evidence>